<name>A0AAW1V5C5_9CUCU</name>
<organism evidence="4 5">
    <name type="scientific">Henosepilachna vigintioctopunctata</name>
    <dbReference type="NCBI Taxonomy" id="420089"/>
    <lineage>
        <taxon>Eukaryota</taxon>
        <taxon>Metazoa</taxon>
        <taxon>Ecdysozoa</taxon>
        <taxon>Arthropoda</taxon>
        <taxon>Hexapoda</taxon>
        <taxon>Insecta</taxon>
        <taxon>Pterygota</taxon>
        <taxon>Neoptera</taxon>
        <taxon>Endopterygota</taxon>
        <taxon>Coleoptera</taxon>
        <taxon>Polyphaga</taxon>
        <taxon>Cucujiformia</taxon>
        <taxon>Coccinelloidea</taxon>
        <taxon>Coccinellidae</taxon>
        <taxon>Epilachninae</taxon>
        <taxon>Epilachnini</taxon>
        <taxon>Henosepilachna</taxon>
    </lineage>
</organism>
<dbReference type="PANTHER" id="PTHR46680">
    <property type="entry name" value="NF-KAPPA-B INHIBITOR ALPHA"/>
    <property type="match status" value="1"/>
</dbReference>
<proteinExistence type="predicted"/>
<dbReference type="Gene3D" id="1.25.40.20">
    <property type="entry name" value="Ankyrin repeat-containing domain"/>
    <property type="match status" value="1"/>
</dbReference>
<evidence type="ECO:0000256" key="1">
    <source>
        <dbReference type="ARBA" id="ARBA00022737"/>
    </source>
</evidence>
<dbReference type="InterPro" id="IPR002110">
    <property type="entry name" value="Ankyrin_rpt"/>
</dbReference>
<dbReference type="PROSITE" id="PS50297">
    <property type="entry name" value="ANK_REP_REGION"/>
    <property type="match status" value="2"/>
</dbReference>
<feature type="repeat" description="ANK" evidence="3">
    <location>
        <begin position="155"/>
        <end position="187"/>
    </location>
</feature>
<dbReference type="PROSITE" id="PS50088">
    <property type="entry name" value="ANK_REPEAT"/>
    <property type="match status" value="2"/>
</dbReference>
<evidence type="ECO:0000256" key="2">
    <source>
        <dbReference type="ARBA" id="ARBA00023043"/>
    </source>
</evidence>
<dbReference type="InterPro" id="IPR036770">
    <property type="entry name" value="Ankyrin_rpt-contain_sf"/>
</dbReference>
<protein>
    <recommendedName>
        <fullName evidence="6">NF-kappa-B inhibitor cactus</fullName>
    </recommendedName>
</protein>
<keyword evidence="5" id="KW-1185">Reference proteome</keyword>
<dbReference type="Proteomes" id="UP001431783">
    <property type="component" value="Unassembled WGS sequence"/>
</dbReference>
<reference evidence="4 5" key="1">
    <citation type="submission" date="2023-03" db="EMBL/GenBank/DDBJ databases">
        <title>Genome insight into feeding habits of ladybird beetles.</title>
        <authorList>
            <person name="Li H.-S."/>
            <person name="Huang Y.-H."/>
            <person name="Pang H."/>
        </authorList>
    </citation>
    <scope>NUCLEOTIDE SEQUENCE [LARGE SCALE GENOMIC DNA]</scope>
    <source>
        <strain evidence="4">SYSU_2023b</strain>
        <tissue evidence="4">Whole body</tissue>
    </source>
</reference>
<dbReference type="GO" id="GO:0005829">
    <property type="term" value="C:cytosol"/>
    <property type="evidence" value="ECO:0007669"/>
    <property type="project" value="TreeGrafter"/>
</dbReference>
<evidence type="ECO:0008006" key="6">
    <source>
        <dbReference type="Google" id="ProtNLM"/>
    </source>
</evidence>
<evidence type="ECO:0000313" key="4">
    <source>
        <dbReference type="EMBL" id="KAK9890892.1"/>
    </source>
</evidence>
<sequence length="369" mass="40963">MFGKNEINESTLITDQPTEKFAKINSAITDSGFISSENLSESNITTEFPDTSSSGDVSTKNTSDMRIESGICYVSEKFSNLRMADPSLNDLSASNDNDTCDRVKWISEDHYKYYAPDEYGDTYLHSAIVQRCPEIALALIRHAPNPSCLDFEDYEGCTPLHLAVTSDQWRVVRWLIVAGAQPGLRNLRGESALHLAAKLGSVSCCRAITDPVQGEEREFLNVSSTVTSPRQVDLDQWDYEGQTCIHVAAQKGHIEVLKLLIWHGANVNAREGRSGYTALHYAVEKQNERLAYFLLTECEKLKAETQTYAGRSALQLGLPVKGELKNVLVSRGVASPLLSEDDSTMESDEEMIFENLPTYNMPKLVNSCA</sequence>
<dbReference type="InterPro" id="IPR051070">
    <property type="entry name" value="NF-kappa-B_inhibitor"/>
</dbReference>
<evidence type="ECO:0000313" key="5">
    <source>
        <dbReference type="Proteomes" id="UP001431783"/>
    </source>
</evidence>
<dbReference type="SUPFAM" id="SSF48403">
    <property type="entry name" value="Ankyrin repeat"/>
    <property type="match status" value="1"/>
</dbReference>
<dbReference type="AlphaFoldDB" id="A0AAW1V5C5"/>
<feature type="repeat" description="ANK" evidence="3">
    <location>
        <begin position="240"/>
        <end position="272"/>
    </location>
</feature>
<keyword evidence="2 3" id="KW-0040">ANK repeat</keyword>
<dbReference type="PANTHER" id="PTHR46680:SF3">
    <property type="entry name" value="NF-KAPPA-B INHIBITOR CACTUS"/>
    <property type="match status" value="1"/>
</dbReference>
<evidence type="ECO:0000256" key="3">
    <source>
        <dbReference type="PROSITE-ProRule" id="PRU00023"/>
    </source>
</evidence>
<dbReference type="Pfam" id="PF12796">
    <property type="entry name" value="Ank_2"/>
    <property type="match status" value="2"/>
</dbReference>
<dbReference type="SMART" id="SM00248">
    <property type="entry name" value="ANK"/>
    <property type="match status" value="5"/>
</dbReference>
<comment type="caution">
    <text evidence="4">The sequence shown here is derived from an EMBL/GenBank/DDBJ whole genome shotgun (WGS) entry which is preliminary data.</text>
</comment>
<keyword evidence="1" id="KW-0677">Repeat</keyword>
<dbReference type="GO" id="GO:0071356">
    <property type="term" value="P:cellular response to tumor necrosis factor"/>
    <property type="evidence" value="ECO:0007669"/>
    <property type="project" value="TreeGrafter"/>
</dbReference>
<dbReference type="EMBL" id="JARQZJ010000126">
    <property type="protein sequence ID" value="KAK9890892.1"/>
    <property type="molecule type" value="Genomic_DNA"/>
</dbReference>
<dbReference type="GO" id="GO:0051059">
    <property type="term" value="F:NF-kappaB binding"/>
    <property type="evidence" value="ECO:0007669"/>
    <property type="project" value="TreeGrafter"/>
</dbReference>
<accession>A0AAW1V5C5</accession>
<gene>
    <name evidence="4" type="ORF">WA026_012234</name>
</gene>
<dbReference type="PRINTS" id="PR01415">
    <property type="entry name" value="ANKYRIN"/>
</dbReference>